<dbReference type="Proteomes" id="UP000887575">
    <property type="component" value="Unassembled WGS sequence"/>
</dbReference>
<keyword evidence="8" id="KW-1185">Reference proteome</keyword>
<dbReference type="InterPro" id="IPR001134">
    <property type="entry name" value="Netrin_domain"/>
</dbReference>
<feature type="signal peptide" evidence="6">
    <location>
        <begin position="1"/>
        <end position="25"/>
    </location>
</feature>
<keyword evidence="4" id="KW-0479">Metal-binding</keyword>
<proteinExistence type="predicted"/>
<keyword evidence="2" id="KW-0964">Secreted</keyword>
<name>A0AAF3ELM2_9BILA</name>
<organism evidence="8 9">
    <name type="scientific">Mesorhabditis belari</name>
    <dbReference type="NCBI Taxonomy" id="2138241"/>
    <lineage>
        <taxon>Eukaryota</taxon>
        <taxon>Metazoa</taxon>
        <taxon>Ecdysozoa</taxon>
        <taxon>Nematoda</taxon>
        <taxon>Chromadorea</taxon>
        <taxon>Rhabditida</taxon>
        <taxon>Rhabditina</taxon>
        <taxon>Rhabditomorpha</taxon>
        <taxon>Rhabditoidea</taxon>
        <taxon>Rhabditidae</taxon>
        <taxon>Mesorhabditinae</taxon>
        <taxon>Mesorhabditis</taxon>
    </lineage>
</organism>
<dbReference type="GO" id="GO:0005615">
    <property type="term" value="C:extracellular space"/>
    <property type="evidence" value="ECO:0007669"/>
    <property type="project" value="TreeGrafter"/>
</dbReference>
<evidence type="ECO:0000313" key="8">
    <source>
        <dbReference type="Proteomes" id="UP000887575"/>
    </source>
</evidence>
<dbReference type="InterPro" id="IPR001820">
    <property type="entry name" value="TIMP"/>
</dbReference>
<dbReference type="AlphaFoldDB" id="A0AAF3ELM2"/>
<keyword evidence="6" id="KW-0732">Signal</keyword>
<dbReference type="Gene3D" id="2.40.50.120">
    <property type="match status" value="1"/>
</dbReference>
<evidence type="ECO:0000256" key="2">
    <source>
        <dbReference type="ARBA" id="ARBA00022525"/>
    </source>
</evidence>
<reference evidence="9" key="1">
    <citation type="submission" date="2024-02" db="UniProtKB">
        <authorList>
            <consortium name="WormBaseParasite"/>
        </authorList>
    </citation>
    <scope>IDENTIFICATION</scope>
</reference>
<protein>
    <submittedName>
        <fullName evidence="9">NTR domain-containing protein</fullName>
    </submittedName>
</protein>
<dbReference type="PANTHER" id="PTHR11844:SF25">
    <property type="entry name" value="NTR DOMAIN-CONTAINING PROTEIN"/>
    <property type="match status" value="1"/>
</dbReference>
<accession>A0AAF3ELM2</accession>
<feature type="binding site" evidence="4">
    <location>
        <position position="23"/>
    </location>
    <ligand>
        <name>Zn(2+)</name>
        <dbReference type="ChEBI" id="CHEBI:29105"/>
        <note>ligand shared with metalloproteinase partner</note>
    </ligand>
</feature>
<evidence type="ECO:0000256" key="6">
    <source>
        <dbReference type="SAM" id="SignalP"/>
    </source>
</evidence>
<feature type="chain" id="PRO_5042221671" evidence="6">
    <location>
        <begin position="26"/>
        <end position="152"/>
    </location>
</feature>
<evidence type="ECO:0000256" key="4">
    <source>
        <dbReference type="PIRSR" id="PIRSR601820-1"/>
    </source>
</evidence>
<dbReference type="GO" id="GO:0046872">
    <property type="term" value="F:metal ion binding"/>
    <property type="evidence" value="ECO:0007669"/>
    <property type="project" value="UniProtKB-KW"/>
</dbReference>
<evidence type="ECO:0000256" key="5">
    <source>
        <dbReference type="PIRSR" id="PIRSR601820-3"/>
    </source>
</evidence>
<evidence type="ECO:0000256" key="1">
    <source>
        <dbReference type="ARBA" id="ARBA00004613"/>
    </source>
</evidence>
<evidence type="ECO:0000259" key="7">
    <source>
        <dbReference type="PROSITE" id="PS50189"/>
    </source>
</evidence>
<dbReference type="PANTHER" id="PTHR11844">
    <property type="entry name" value="METALLOPROTEASE INHIBITOR"/>
    <property type="match status" value="1"/>
</dbReference>
<dbReference type="GO" id="GO:0008191">
    <property type="term" value="F:metalloendopeptidase inhibitor activity"/>
    <property type="evidence" value="ECO:0007669"/>
    <property type="project" value="InterPro"/>
</dbReference>
<dbReference type="Pfam" id="PF00965">
    <property type="entry name" value="TIMP"/>
    <property type="match status" value="1"/>
</dbReference>
<keyword evidence="3 5" id="KW-1015">Disulfide bond</keyword>
<feature type="domain" description="NTR" evidence="7">
    <location>
        <begin position="23"/>
        <end position="152"/>
    </location>
</feature>
<dbReference type="GO" id="GO:0031012">
    <property type="term" value="C:extracellular matrix"/>
    <property type="evidence" value="ECO:0007669"/>
    <property type="project" value="TreeGrafter"/>
</dbReference>
<evidence type="ECO:0000256" key="3">
    <source>
        <dbReference type="ARBA" id="ARBA00023157"/>
    </source>
</evidence>
<sequence length="152" mass="16535">MSSFQFSSGFIFFLSFITILFGCGCAPGTMQETFCQADWVSHVRVLAQQPSTNPLQSAFTVQHIQIFKSPGGMMTLPQFVTTPINSAACGLPIMAGKDYLLSGTLQNNALSSFSCGQLRPDNLIDPSMTVGLLPEWQQLPIGFVESLQVMQC</sequence>
<dbReference type="GO" id="GO:0051045">
    <property type="term" value="P:negative regulation of membrane protein ectodomain proteolysis"/>
    <property type="evidence" value="ECO:0007669"/>
    <property type="project" value="TreeGrafter"/>
</dbReference>
<evidence type="ECO:0000313" key="9">
    <source>
        <dbReference type="WBParaSite" id="MBELARI_LOCUS14638"/>
    </source>
</evidence>
<dbReference type="PROSITE" id="PS50189">
    <property type="entry name" value="NTR"/>
    <property type="match status" value="1"/>
</dbReference>
<dbReference type="InterPro" id="IPR008993">
    <property type="entry name" value="TIMP-like_OB-fold"/>
</dbReference>
<dbReference type="CDD" id="cd03577">
    <property type="entry name" value="NTR_TIMP_like"/>
    <property type="match status" value="1"/>
</dbReference>
<dbReference type="GO" id="GO:0002020">
    <property type="term" value="F:protease binding"/>
    <property type="evidence" value="ECO:0007669"/>
    <property type="project" value="TreeGrafter"/>
</dbReference>
<dbReference type="WBParaSite" id="MBELARI_LOCUS14638">
    <property type="protein sequence ID" value="MBELARI_LOCUS14638"/>
    <property type="gene ID" value="MBELARI_LOCUS14638"/>
</dbReference>
<dbReference type="SUPFAM" id="SSF50242">
    <property type="entry name" value="TIMP-like"/>
    <property type="match status" value="1"/>
</dbReference>
<comment type="subcellular location">
    <subcellularLocation>
        <location evidence="1">Secreted</location>
    </subcellularLocation>
</comment>
<feature type="disulfide bond" evidence="5">
    <location>
        <begin position="23"/>
        <end position="89"/>
    </location>
</feature>
<keyword evidence="4" id="KW-0862">Zinc</keyword>